<name>A0AAN6W9E7_9PEZI</name>
<dbReference type="SMART" id="SM00317">
    <property type="entry name" value="SET"/>
    <property type="match status" value="1"/>
</dbReference>
<evidence type="ECO:0000259" key="3">
    <source>
        <dbReference type="PROSITE" id="PS50280"/>
    </source>
</evidence>
<comment type="caution">
    <text evidence="4">The sequence shown here is derived from an EMBL/GenBank/DDBJ whole genome shotgun (WGS) entry which is preliminary data.</text>
</comment>
<dbReference type="Proteomes" id="UP001302321">
    <property type="component" value="Unassembled WGS sequence"/>
</dbReference>
<feature type="compositionally biased region" description="Basic and acidic residues" evidence="1">
    <location>
        <begin position="412"/>
        <end position="434"/>
    </location>
</feature>
<feature type="domain" description="SET" evidence="3">
    <location>
        <begin position="102"/>
        <end position="246"/>
    </location>
</feature>
<accession>A0AAN6W9E7</accession>
<reference evidence="4" key="1">
    <citation type="journal article" date="2023" name="Mol. Phylogenet. Evol.">
        <title>Genome-scale phylogeny and comparative genomics of the fungal order Sordariales.</title>
        <authorList>
            <person name="Hensen N."/>
            <person name="Bonometti L."/>
            <person name="Westerberg I."/>
            <person name="Brannstrom I.O."/>
            <person name="Guillou S."/>
            <person name="Cros-Aarteil S."/>
            <person name="Calhoun S."/>
            <person name="Haridas S."/>
            <person name="Kuo A."/>
            <person name="Mondo S."/>
            <person name="Pangilinan J."/>
            <person name="Riley R."/>
            <person name="LaButti K."/>
            <person name="Andreopoulos B."/>
            <person name="Lipzen A."/>
            <person name="Chen C."/>
            <person name="Yan M."/>
            <person name="Daum C."/>
            <person name="Ng V."/>
            <person name="Clum A."/>
            <person name="Steindorff A."/>
            <person name="Ohm R.A."/>
            <person name="Martin F."/>
            <person name="Silar P."/>
            <person name="Natvig D.O."/>
            <person name="Lalanne C."/>
            <person name="Gautier V."/>
            <person name="Ament-Velasquez S.L."/>
            <person name="Kruys A."/>
            <person name="Hutchinson M.I."/>
            <person name="Powell A.J."/>
            <person name="Barry K."/>
            <person name="Miller A.N."/>
            <person name="Grigoriev I.V."/>
            <person name="Debuchy R."/>
            <person name="Gladieux P."/>
            <person name="Hiltunen Thoren M."/>
            <person name="Johannesson H."/>
        </authorList>
    </citation>
    <scope>NUCLEOTIDE SEQUENCE</scope>
    <source>
        <strain evidence="4">CBS 892.96</strain>
    </source>
</reference>
<dbReference type="PANTHER" id="PTHR47332">
    <property type="entry name" value="SET DOMAIN-CONTAINING PROTEIN 5"/>
    <property type="match status" value="1"/>
</dbReference>
<dbReference type="InterPro" id="IPR001214">
    <property type="entry name" value="SET_dom"/>
</dbReference>
<dbReference type="Gene3D" id="2.170.270.10">
    <property type="entry name" value="SET domain"/>
    <property type="match status" value="1"/>
</dbReference>
<dbReference type="InterPro" id="IPR053185">
    <property type="entry name" value="SET_domain_protein"/>
</dbReference>
<evidence type="ECO:0000313" key="4">
    <source>
        <dbReference type="EMBL" id="KAK4176502.1"/>
    </source>
</evidence>
<feature type="signal peptide" evidence="2">
    <location>
        <begin position="1"/>
        <end position="21"/>
    </location>
</feature>
<dbReference type="SUPFAM" id="SSF82199">
    <property type="entry name" value="SET domain"/>
    <property type="match status" value="1"/>
</dbReference>
<organism evidence="4 5">
    <name type="scientific">Triangularia setosa</name>
    <dbReference type="NCBI Taxonomy" id="2587417"/>
    <lineage>
        <taxon>Eukaryota</taxon>
        <taxon>Fungi</taxon>
        <taxon>Dikarya</taxon>
        <taxon>Ascomycota</taxon>
        <taxon>Pezizomycotina</taxon>
        <taxon>Sordariomycetes</taxon>
        <taxon>Sordariomycetidae</taxon>
        <taxon>Sordariales</taxon>
        <taxon>Podosporaceae</taxon>
        <taxon>Triangularia</taxon>
    </lineage>
</organism>
<evidence type="ECO:0000256" key="1">
    <source>
        <dbReference type="SAM" id="MobiDB-lite"/>
    </source>
</evidence>
<feature type="region of interest" description="Disordered" evidence="1">
    <location>
        <begin position="396"/>
        <end position="449"/>
    </location>
</feature>
<dbReference type="PROSITE" id="PS50280">
    <property type="entry name" value="SET"/>
    <property type="match status" value="1"/>
</dbReference>
<dbReference type="EMBL" id="MU866194">
    <property type="protein sequence ID" value="KAK4176502.1"/>
    <property type="molecule type" value="Genomic_DNA"/>
</dbReference>
<feature type="chain" id="PRO_5042811670" description="SET domain-containing protein" evidence="2">
    <location>
        <begin position="22"/>
        <end position="449"/>
    </location>
</feature>
<dbReference type="InterPro" id="IPR046341">
    <property type="entry name" value="SET_dom_sf"/>
</dbReference>
<dbReference type="CDD" id="cd20071">
    <property type="entry name" value="SET_SMYD"/>
    <property type="match status" value="1"/>
</dbReference>
<feature type="compositionally biased region" description="Basic residues" evidence="1">
    <location>
        <begin position="435"/>
        <end position="449"/>
    </location>
</feature>
<sequence length="449" mass="50244">MYQLRPLLLFSLGVFMTAVRGDDPAASKDTIPDVNFDLEGEHTGELPSPWEGPSHCVSGNHCLYFNPAGNDHNGQVLITTPNYAYLTATFPKITSETQISPDSFHLAPIPGKGNGFVADRLIKKGEVIMQRQPSFLVYADAHIDMKPEVQEKIYQTALSKLSKDAQEKFLAQFGDGVRTKIDKNSFRIVVDPSGDKDSGHLGVFVDVSGFNHDCRPNVHYRITNTTHTTVAVRDIHPGEELTISYIYGIARKSTRQKELQDWGFECTCSQCTLNSLEAAASDARVKEIKRLEEDIEEKMSMRGEEIKPEMGGKLVEMYLEEKLFAYLAPTYVRAALIYSMFGNKAKAKAYAEEAVGALTREYGTHAKDIQSMRELAADVKGHWSWGIKVVNEDKTEQKKKGETWKLGQGKGKKNETVKAEAKKEKQVTEKMGKKTDKKVKKVKAKKDEL</sequence>
<keyword evidence="5" id="KW-1185">Reference proteome</keyword>
<dbReference type="PANTHER" id="PTHR47332:SF6">
    <property type="entry name" value="SET DOMAIN-CONTAINING PROTEIN"/>
    <property type="match status" value="1"/>
</dbReference>
<evidence type="ECO:0000313" key="5">
    <source>
        <dbReference type="Proteomes" id="UP001302321"/>
    </source>
</evidence>
<dbReference type="AlphaFoldDB" id="A0AAN6W9E7"/>
<protein>
    <recommendedName>
        <fullName evidence="3">SET domain-containing protein</fullName>
    </recommendedName>
</protein>
<keyword evidence="2" id="KW-0732">Signal</keyword>
<proteinExistence type="predicted"/>
<reference evidence="4" key="2">
    <citation type="submission" date="2023-05" db="EMBL/GenBank/DDBJ databases">
        <authorList>
            <consortium name="Lawrence Berkeley National Laboratory"/>
            <person name="Steindorff A."/>
            <person name="Hensen N."/>
            <person name="Bonometti L."/>
            <person name="Westerberg I."/>
            <person name="Brannstrom I.O."/>
            <person name="Guillou S."/>
            <person name="Cros-Aarteil S."/>
            <person name="Calhoun S."/>
            <person name="Haridas S."/>
            <person name="Kuo A."/>
            <person name="Mondo S."/>
            <person name="Pangilinan J."/>
            <person name="Riley R."/>
            <person name="Labutti K."/>
            <person name="Andreopoulos B."/>
            <person name="Lipzen A."/>
            <person name="Chen C."/>
            <person name="Yanf M."/>
            <person name="Daum C."/>
            <person name="Ng V."/>
            <person name="Clum A."/>
            <person name="Ohm R."/>
            <person name="Martin F."/>
            <person name="Silar P."/>
            <person name="Natvig D."/>
            <person name="Lalanne C."/>
            <person name="Gautier V."/>
            <person name="Ament-Velasquez S.L."/>
            <person name="Kruys A."/>
            <person name="Hutchinson M.I."/>
            <person name="Powell A.J."/>
            <person name="Barry K."/>
            <person name="Miller A.N."/>
            <person name="Grigoriev I.V."/>
            <person name="Debuchy R."/>
            <person name="Gladieux P."/>
            <person name="Thoren M.H."/>
            <person name="Johannesson H."/>
        </authorList>
    </citation>
    <scope>NUCLEOTIDE SEQUENCE</scope>
    <source>
        <strain evidence="4">CBS 892.96</strain>
    </source>
</reference>
<gene>
    <name evidence="4" type="ORF">QBC36DRAFT_187263</name>
</gene>
<dbReference type="Pfam" id="PF00856">
    <property type="entry name" value="SET"/>
    <property type="match status" value="1"/>
</dbReference>
<evidence type="ECO:0000256" key="2">
    <source>
        <dbReference type="SAM" id="SignalP"/>
    </source>
</evidence>